<sequence>MRKKIIVVLAILFVLVSGGGYCMTKWIEHQNSPYNVSDVLDDKGVKLYKRGFRLLEEQLATYIKEHYSGVSKIEFSPIFVQGGDGQTMFDANIVPVIYDNHGNKAYLGRKVDKHGYASYGLLGDLRLDFNGFDEEVIEIDVNGKFLDITNYKSLPPKAKLTINPSMDEDIEALVNASHLKDVVKSEKGSQKAEIVYNTEIRKETIWNGVDRMTLFMLITFGKAKRR</sequence>
<gene>
    <name evidence="1" type="ORF">SCRDD08_01280</name>
</gene>
<dbReference type="STRING" id="45634.SCRDD08_01280"/>
<name>A0A139N0K4_STRCR</name>
<dbReference type="Proteomes" id="UP000070377">
    <property type="component" value="Unassembled WGS sequence"/>
</dbReference>
<evidence type="ECO:0000313" key="2">
    <source>
        <dbReference type="Proteomes" id="UP000070377"/>
    </source>
</evidence>
<accession>A0A139N0K4</accession>
<evidence type="ECO:0000313" key="1">
    <source>
        <dbReference type="EMBL" id="KXT69483.1"/>
    </source>
</evidence>
<dbReference type="AlphaFoldDB" id="A0A139N0K4"/>
<proteinExistence type="predicted"/>
<reference evidence="1 2" key="1">
    <citation type="submission" date="2016-01" db="EMBL/GenBank/DDBJ databases">
        <title>Highly variable Streptococcus oralis are common among viridans streptococci isolated from primates.</title>
        <authorList>
            <person name="Denapaite D."/>
            <person name="Rieger M."/>
            <person name="Koendgen S."/>
            <person name="Brueckner R."/>
            <person name="Ochigava I."/>
            <person name="Kappeler P."/>
            <person name="Maetz-Rensing K."/>
            <person name="Leendertz F."/>
            <person name="Hakenbeck R."/>
        </authorList>
    </citation>
    <scope>NUCLEOTIDE SEQUENCE [LARGE SCALE GENOMIC DNA]</scope>
    <source>
        <strain evidence="1 2">DD08</strain>
    </source>
</reference>
<dbReference type="PATRIC" id="fig|45634.12.peg.1336"/>
<organism evidence="1 2">
    <name type="scientific">Streptococcus cristatus</name>
    <dbReference type="NCBI Taxonomy" id="45634"/>
    <lineage>
        <taxon>Bacteria</taxon>
        <taxon>Bacillati</taxon>
        <taxon>Bacillota</taxon>
        <taxon>Bacilli</taxon>
        <taxon>Lactobacillales</taxon>
        <taxon>Streptococcaceae</taxon>
        <taxon>Streptococcus</taxon>
    </lineage>
</organism>
<dbReference type="EMBL" id="LQRD01000048">
    <property type="protein sequence ID" value="KXT69483.1"/>
    <property type="molecule type" value="Genomic_DNA"/>
</dbReference>
<comment type="caution">
    <text evidence="1">The sequence shown here is derived from an EMBL/GenBank/DDBJ whole genome shotgun (WGS) entry which is preliminary data.</text>
</comment>
<protein>
    <submittedName>
        <fullName evidence="1">Uncharacterized protein</fullName>
    </submittedName>
</protein>